<dbReference type="Proteomes" id="UP000233551">
    <property type="component" value="Unassembled WGS sequence"/>
</dbReference>
<accession>A0A2I0J0G2</accession>
<name>A0A2I0J0G2_PUNGR</name>
<reference evidence="2 3" key="1">
    <citation type="submission" date="2017-11" db="EMBL/GenBank/DDBJ databases">
        <title>De-novo sequencing of pomegranate (Punica granatum L.) genome.</title>
        <authorList>
            <person name="Akparov Z."/>
            <person name="Amiraslanov A."/>
            <person name="Hajiyeva S."/>
            <person name="Abbasov M."/>
            <person name="Kaur K."/>
            <person name="Hamwieh A."/>
            <person name="Solovyev V."/>
            <person name="Salamov A."/>
            <person name="Braich B."/>
            <person name="Kosarev P."/>
            <person name="Mahmoud A."/>
            <person name="Hajiyev E."/>
            <person name="Babayeva S."/>
            <person name="Izzatullayeva V."/>
            <person name="Mammadov A."/>
            <person name="Mammadov A."/>
            <person name="Sharifova S."/>
            <person name="Ojaghi J."/>
            <person name="Eynullazada K."/>
            <person name="Bayramov B."/>
            <person name="Abdulazimova A."/>
            <person name="Shahmuradov I."/>
        </authorList>
    </citation>
    <scope>NUCLEOTIDE SEQUENCE [LARGE SCALE GENOMIC DNA]</scope>
    <source>
        <strain evidence="3">cv. AG2017</strain>
        <tissue evidence="2">Leaf</tissue>
    </source>
</reference>
<evidence type="ECO:0000256" key="1">
    <source>
        <dbReference type="SAM" id="MobiDB-lite"/>
    </source>
</evidence>
<keyword evidence="3" id="KW-1185">Reference proteome</keyword>
<gene>
    <name evidence="2" type="ORF">CRG98_029886</name>
</gene>
<dbReference type="EMBL" id="PGOL01002213">
    <property type="protein sequence ID" value="PKI49738.1"/>
    <property type="molecule type" value="Genomic_DNA"/>
</dbReference>
<evidence type="ECO:0000313" key="2">
    <source>
        <dbReference type="EMBL" id="PKI49738.1"/>
    </source>
</evidence>
<protein>
    <submittedName>
        <fullName evidence="2">Uncharacterized protein</fullName>
    </submittedName>
</protein>
<sequence>MGKRTECSPRPAIFATGEVVGGFWIINRQLRTTISKTGITRINRERERELGGSEPPFLAIRRDRGGGGCGEARSEPPFLTTSFPGRSHRRPLKRPLPWGRSPTMGLQSPFLSLSAGANMPL</sequence>
<feature type="region of interest" description="Disordered" evidence="1">
    <location>
        <begin position="46"/>
        <end position="110"/>
    </location>
</feature>
<proteinExistence type="predicted"/>
<evidence type="ECO:0000313" key="3">
    <source>
        <dbReference type="Proteomes" id="UP000233551"/>
    </source>
</evidence>
<organism evidence="2 3">
    <name type="scientific">Punica granatum</name>
    <name type="common">Pomegranate</name>
    <dbReference type="NCBI Taxonomy" id="22663"/>
    <lineage>
        <taxon>Eukaryota</taxon>
        <taxon>Viridiplantae</taxon>
        <taxon>Streptophyta</taxon>
        <taxon>Embryophyta</taxon>
        <taxon>Tracheophyta</taxon>
        <taxon>Spermatophyta</taxon>
        <taxon>Magnoliopsida</taxon>
        <taxon>eudicotyledons</taxon>
        <taxon>Gunneridae</taxon>
        <taxon>Pentapetalae</taxon>
        <taxon>rosids</taxon>
        <taxon>malvids</taxon>
        <taxon>Myrtales</taxon>
        <taxon>Lythraceae</taxon>
        <taxon>Punica</taxon>
    </lineage>
</organism>
<comment type="caution">
    <text evidence="2">The sequence shown here is derived from an EMBL/GenBank/DDBJ whole genome shotgun (WGS) entry which is preliminary data.</text>
</comment>
<dbReference type="AlphaFoldDB" id="A0A2I0J0G2"/>